<name>A0A8X6TE70_NEPPI</name>
<proteinExistence type="predicted"/>
<evidence type="ECO:0000313" key="2">
    <source>
        <dbReference type="Proteomes" id="UP000887013"/>
    </source>
</evidence>
<gene>
    <name evidence="1" type="ORF">NPIL_214831</name>
</gene>
<reference evidence="1" key="1">
    <citation type="submission" date="2020-08" db="EMBL/GenBank/DDBJ databases">
        <title>Multicomponent nature underlies the extraordinary mechanical properties of spider dragline silk.</title>
        <authorList>
            <person name="Kono N."/>
            <person name="Nakamura H."/>
            <person name="Mori M."/>
            <person name="Yoshida Y."/>
            <person name="Ohtoshi R."/>
            <person name="Malay A.D."/>
            <person name="Moran D.A.P."/>
            <person name="Tomita M."/>
            <person name="Numata K."/>
            <person name="Arakawa K."/>
        </authorList>
    </citation>
    <scope>NUCLEOTIDE SEQUENCE</scope>
</reference>
<sequence length="113" mass="12715">MKWNQVPKPSPSSISASRSFPPARLSALILFRSPSSLPSVSRTNRIGNCSWPSYSPSRRHKTHDHAWDQCFKVLNIHVPVEKTVSPTGVYTQVTQYHMLDPRINDTTISVTKA</sequence>
<dbReference type="EMBL" id="BMAW01006905">
    <property type="protein sequence ID" value="GFT01155.1"/>
    <property type="molecule type" value="Genomic_DNA"/>
</dbReference>
<comment type="caution">
    <text evidence="1">The sequence shown here is derived from an EMBL/GenBank/DDBJ whole genome shotgun (WGS) entry which is preliminary data.</text>
</comment>
<keyword evidence="2" id="KW-1185">Reference proteome</keyword>
<organism evidence="1 2">
    <name type="scientific">Nephila pilipes</name>
    <name type="common">Giant wood spider</name>
    <name type="synonym">Nephila maculata</name>
    <dbReference type="NCBI Taxonomy" id="299642"/>
    <lineage>
        <taxon>Eukaryota</taxon>
        <taxon>Metazoa</taxon>
        <taxon>Ecdysozoa</taxon>
        <taxon>Arthropoda</taxon>
        <taxon>Chelicerata</taxon>
        <taxon>Arachnida</taxon>
        <taxon>Araneae</taxon>
        <taxon>Araneomorphae</taxon>
        <taxon>Entelegynae</taxon>
        <taxon>Araneoidea</taxon>
        <taxon>Nephilidae</taxon>
        <taxon>Nephila</taxon>
    </lineage>
</organism>
<evidence type="ECO:0000313" key="1">
    <source>
        <dbReference type="EMBL" id="GFT01155.1"/>
    </source>
</evidence>
<accession>A0A8X6TE70</accession>
<dbReference type="AlphaFoldDB" id="A0A8X6TE70"/>
<dbReference type="Proteomes" id="UP000887013">
    <property type="component" value="Unassembled WGS sequence"/>
</dbReference>
<protein>
    <submittedName>
        <fullName evidence="1">Uncharacterized protein</fullName>
    </submittedName>
</protein>